<dbReference type="Pfam" id="PF13843">
    <property type="entry name" value="DDE_Tnp_1_7"/>
    <property type="match status" value="1"/>
</dbReference>
<reference evidence="3" key="2">
    <citation type="submission" date="2025-09" db="UniProtKB">
        <authorList>
            <consortium name="Ensembl"/>
        </authorList>
    </citation>
    <scope>IDENTIFICATION</scope>
</reference>
<proteinExistence type="predicted"/>
<dbReference type="Proteomes" id="UP000694565">
    <property type="component" value="Unplaced"/>
</dbReference>
<dbReference type="GeneTree" id="ENSGT00940000163467"/>
<evidence type="ECO:0000259" key="2">
    <source>
        <dbReference type="Pfam" id="PF13843"/>
    </source>
</evidence>
<dbReference type="PANTHER" id="PTHR46599:SF3">
    <property type="entry name" value="PIGGYBAC TRANSPOSABLE ELEMENT-DERIVED PROTEIN 4"/>
    <property type="match status" value="1"/>
</dbReference>
<dbReference type="AlphaFoldDB" id="A0A8C2ZIU9"/>
<name>A0A8C2ZIU9_CYCLU</name>
<dbReference type="InterPro" id="IPR029526">
    <property type="entry name" value="PGBD"/>
</dbReference>
<reference evidence="3" key="1">
    <citation type="submission" date="2025-08" db="UniProtKB">
        <authorList>
            <consortium name="Ensembl"/>
        </authorList>
    </citation>
    <scope>IDENTIFICATION</scope>
</reference>
<organism evidence="3 4">
    <name type="scientific">Cyclopterus lumpus</name>
    <name type="common">Lumpsucker</name>
    <dbReference type="NCBI Taxonomy" id="8103"/>
    <lineage>
        <taxon>Eukaryota</taxon>
        <taxon>Metazoa</taxon>
        <taxon>Chordata</taxon>
        <taxon>Craniata</taxon>
        <taxon>Vertebrata</taxon>
        <taxon>Euteleostomi</taxon>
        <taxon>Actinopterygii</taxon>
        <taxon>Neopterygii</taxon>
        <taxon>Teleostei</taxon>
        <taxon>Neoteleostei</taxon>
        <taxon>Acanthomorphata</taxon>
        <taxon>Eupercaria</taxon>
        <taxon>Perciformes</taxon>
        <taxon>Cottioidei</taxon>
        <taxon>Cottales</taxon>
        <taxon>Cyclopteridae</taxon>
        <taxon>Cyclopterus</taxon>
    </lineage>
</organism>
<dbReference type="Ensembl" id="ENSCLMT00005029378.1">
    <property type="protein sequence ID" value="ENSCLMP00005028177.1"/>
    <property type="gene ID" value="ENSCLMG00005013725.1"/>
</dbReference>
<accession>A0A8C2ZIU9</accession>
<feature type="region of interest" description="Disordered" evidence="1">
    <location>
        <begin position="1"/>
        <end position="60"/>
    </location>
</feature>
<feature type="compositionally biased region" description="Acidic residues" evidence="1">
    <location>
        <begin position="8"/>
        <end position="25"/>
    </location>
</feature>
<feature type="domain" description="PiggyBac transposable element-derived protein" evidence="2">
    <location>
        <begin position="75"/>
        <end position="442"/>
    </location>
</feature>
<sequence>VSGNSGDEISEVDTEMSFDSEEEEINNQAGSSTGRPDEEWNDVDVPDISPPQPTFRPKREPGPQLILTVKYAVLQLFQLFFTSTIIQKIVENTNEFGEAHHKTPSNPWIHITSEDMFSFMALVVFLGLVKWRAFTDYWRGGKMYLQLPKKIMTGKKFLRISRTLHLSSLVADAANEQLRGTPAFDRLAQIKPLYEEIREACRTHCHPSQDISIDERMVASKARIAIKQYMKNKPVRWGFKQFVLADSRNGYTWDFFIYGGKIEGQTGKGFSYDSVMQLTDTKLLGTGYKLYVDNFYSSPTLFRDLLEMKIWACGTIRTNRIGFPKTNLNCLTSKSARGSIRWIRKDSLLFVQWRDTKDVLMCSTIHTAHANDYIQRRLKDAAGHWEVKDIPIPPAVKEYNRCMGGVDLSDALIGYYKVIHKTMKWYKTFFYHFMDIAIVNAFLLHKDLTKGRREIPLSQKEFRETLAEQLAEVGSPSTARPVPPPAPYGAHHKPVHISGSSTAGRLRCQLCHKKAPLKCSLCDVMLCLLPNRDNEWHTANDM</sequence>
<protein>
    <recommendedName>
        <fullName evidence="2">PiggyBac transposable element-derived protein domain-containing protein</fullName>
    </recommendedName>
</protein>
<evidence type="ECO:0000313" key="4">
    <source>
        <dbReference type="Proteomes" id="UP000694565"/>
    </source>
</evidence>
<feature type="region of interest" description="Disordered" evidence="1">
    <location>
        <begin position="473"/>
        <end position="494"/>
    </location>
</feature>
<evidence type="ECO:0000313" key="3">
    <source>
        <dbReference type="Ensembl" id="ENSCLMP00005028177.1"/>
    </source>
</evidence>
<dbReference type="PANTHER" id="PTHR46599">
    <property type="entry name" value="PIGGYBAC TRANSPOSABLE ELEMENT-DERIVED PROTEIN 4"/>
    <property type="match status" value="1"/>
</dbReference>
<evidence type="ECO:0000256" key="1">
    <source>
        <dbReference type="SAM" id="MobiDB-lite"/>
    </source>
</evidence>
<keyword evidence="4" id="KW-1185">Reference proteome</keyword>